<keyword evidence="2" id="KW-1185">Reference proteome</keyword>
<accession>A0A2A5SZ24</accession>
<evidence type="ECO:0000313" key="1">
    <source>
        <dbReference type="EMBL" id="PCS21164.1"/>
    </source>
</evidence>
<evidence type="ECO:0000313" key="2">
    <source>
        <dbReference type="Proteomes" id="UP000219020"/>
    </source>
</evidence>
<name>A0A2A5SZ24_9GAMM</name>
<reference evidence="2" key="1">
    <citation type="submission" date="2017-04" db="EMBL/GenBank/DDBJ databases">
        <title>Genome evolution of the luminous symbionts of deep sea anglerfish.</title>
        <authorList>
            <person name="Hendry T.A."/>
        </authorList>
    </citation>
    <scope>NUCLEOTIDE SEQUENCE [LARGE SCALE GENOMIC DNA]</scope>
</reference>
<dbReference type="Proteomes" id="UP000219020">
    <property type="component" value="Unassembled WGS sequence"/>
</dbReference>
<sequence>MVLHWCNLWEQFGQEYGGSETDKNFKKKFILVRQQVLAIYLNGKVK</sequence>
<dbReference type="EMBL" id="NBYY01000039">
    <property type="protein sequence ID" value="PCS21164.1"/>
    <property type="molecule type" value="Genomic_DNA"/>
</dbReference>
<organism evidence="1 2">
    <name type="scientific">Candidatus Enterovibrio escicola</name>
    <dbReference type="NCBI Taxonomy" id="1927127"/>
    <lineage>
        <taxon>Bacteria</taxon>
        <taxon>Pseudomonadati</taxon>
        <taxon>Pseudomonadota</taxon>
        <taxon>Gammaproteobacteria</taxon>
        <taxon>Vibrionales</taxon>
        <taxon>Vibrionaceae</taxon>
        <taxon>Enterovibrio</taxon>
    </lineage>
</organism>
<gene>
    <name evidence="1" type="ORF">BTN49_3311</name>
</gene>
<protein>
    <submittedName>
        <fullName evidence="1">Uncharacterized protein</fullName>
    </submittedName>
</protein>
<dbReference type="AlphaFoldDB" id="A0A2A5SZ24"/>
<proteinExistence type="predicted"/>
<comment type="caution">
    <text evidence="1">The sequence shown here is derived from an EMBL/GenBank/DDBJ whole genome shotgun (WGS) entry which is preliminary data.</text>
</comment>